<evidence type="ECO:0000313" key="2">
    <source>
        <dbReference type="EMBL" id="MBZ5715816.1"/>
    </source>
</evidence>
<keyword evidence="3" id="KW-1185">Reference proteome</keyword>
<accession>A0ABS7U6D6</accession>
<feature type="compositionally biased region" description="Low complexity" evidence="1">
    <location>
        <begin position="67"/>
        <end position="81"/>
    </location>
</feature>
<gene>
    <name evidence="2" type="ORF">K7C98_41855</name>
</gene>
<feature type="region of interest" description="Disordered" evidence="1">
    <location>
        <begin position="25"/>
        <end position="122"/>
    </location>
</feature>
<comment type="caution">
    <text evidence="2">The sequence shown here is derived from an EMBL/GenBank/DDBJ whole genome shotgun (WGS) entry which is preliminary data.</text>
</comment>
<evidence type="ECO:0000256" key="1">
    <source>
        <dbReference type="SAM" id="MobiDB-lite"/>
    </source>
</evidence>
<dbReference type="PROSITE" id="PS51257">
    <property type="entry name" value="PROKAR_LIPOPROTEIN"/>
    <property type="match status" value="1"/>
</dbReference>
<protein>
    <recommendedName>
        <fullName evidence="4">Secreted protein</fullName>
    </recommendedName>
</protein>
<sequence length="221" mass="21952">MHTTLRNIVPALALALAACQLSTKNLGDPNVDSASDTDGATGSASATEGQTSAGTPSTDGPLTQGQTTTAADTDPPSTTSTSEISATVTGPGTTEEFVTEGSTTGEAGLSTSTGLLSSTGGPEACEAAPLQAPGVDKSCQSDDDCAVVFHQTDCCGTVAAFAVNLASVEAYNEAEAPCMFEPFCDCAPEATEAEDGDATADNASIVAVCLDNQCRSEVPGP</sequence>
<evidence type="ECO:0000313" key="3">
    <source>
        <dbReference type="Proteomes" id="UP001139031"/>
    </source>
</evidence>
<feature type="compositionally biased region" description="Polar residues" evidence="1">
    <location>
        <begin position="82"/>
        <end position="92"/>
    </location>
</feature>
<evidence type="ECO:0008006" key="4">
    <source>
        <dbReference type="Google" id="ProtNLM"/>
    </source>
</evidence>
<proteinExistence type="predicted"/>
<organism evidence="2 3">
    <name type="scientific">Nannocystis pusilla</name>
    <dbReference type="NCBI Taxonomy" id="889268"/>
    <lineage>
        <taxon>Bacteria</taxon>
        <taxon>Pseudomonadati</taxon>
        <taxon>Myxococcota</taxon>
        <taxon>Polyangia</taxon>
        <taxon>Nannocystales</taxon>
        <taxon>Nannocystaceae</taxon>
        <taxon>Nannocystis</taxon>
    </lineage>
</organism>
<dbReference type="Proteomes" id="UP001139031">
    <property type="component" value="Unassembled WGS sequence"/>
</dbReference>
<feature type="compositionally biased region" description="Polar residues" evidence="1">
    <location>
        <begin position="32"/>
        <end position="66"/>
    </location>
</feature>
<dbReference type="EMBL" id="JAIRAU010000059">
    <property type="protein sequence ID" value="MBZ5715816.1"/>
    <property type="molecule type" value="Genomic_DNA"/>
</dbReference>
<name>A0ABS7U6D6_9BACT</name>
<reference evidence="2" key="1">
    <citation type="submission" date="2021-08" db="EMBL/GenBank/DDBJ databases">
        <authorList>
            <person name="Stevens D.C."/>
        </authorList>
    </citation>
    <scope>NUCLEOTIDE SEQUENCE</scope>
    <source>
        <strain evidence="2">DSM 53165</strain>
    </source>
</reference>
<dbReference type="RefSeq" id="WP_224197557.1">
    <property type="nucleotide sequence ID" value="NZ_JAIRAU010000059.1"/>
</dbReference>
<feature type="compositionally biased region" description="Low complexity" evidence="1">
    <location>
        <begin position="99"/>
        <end position="121"/>
    </location>
</feature>